<proteinExistence type="predicted"/>
<name>A0ABR2I9G2_9PEZI</name>
<accession>A0ABR2I9G2</accession>
<sequence>MATCSCLLENCLIPSSRLGCLPEPLTGIVFHYDTFVSDTGGTPYEAAYLANYPRVKVRVLCASTNIPVIKDIYSKVGNVTVEELRLDESDLYTKRMLDIMVFRDKAQQPLYMSVIQRILRIEQQTTRSRFKYAFFANKLDKESLTPDQRRPLNQRLDTLESFLVQARPSWEPRTSRKALVGKDWSPQPGGLLIVDLSYPCVTPTMACSLFNICLSVFLEQQNVSSQTQIGRIIALDEAHIYMGETAECVSLTNNLLSTIRLQRHLGVRIFISTQEPTISPKLLDLCSVTVVRRFNSPDWLRVLSDHLAGISSAAKVAKILEGMEQHQIDSNLLGGGGKEQDTNSGIRGMALSSEVPVLELFSRIVKIGTGEALVFSPSSIVGLEKDVGQGGIRRHRRLAHNVLQVVVRARITEDGGRSIMAA</sequence>
<keyword evidence="2" id="KW-1185">Reference proteome</keyword>
<dbReference type="InterPro" id="IPR027417">
    <property type="entry name" value="P-loop_NTPase"/>
</dbReference>
<dbReference type="EMBL" id="JAPCWZ010000006">
    <property type="protein sequence ID" value="KAK8859447.1"/>
    <property type="molecule type" value="Genomic_DNA"/>
</dbReference>
<evidence type="ECO:0000313" key="1">
    <source>
        <dbReference type="EMBL" id="KAK8859447.1"/>
    </source>
</evidence>
<evidence type="ECO:0000313" key="2">
    <source>
        <dbReference type="Proteomes" id="UP001390339"/>
    </source>
</evidence>
<dbReference type="SUPFAM" id="SSF52540">
    <property type="entry name" value="P-loop containing nucleoside triphosphate hydrolases"/>
    <property type="match status" value="1"/>
</dbReference>
<comment type="caution">
    <text evidence="1">The sequence shown here is derived from an EMBL/GenBank/DDBJ whole genome shotgun (WGS) entry which is preliminary data.</text>
</comment>
<dbReference type="Proteomes" id="UP001390339">
    <property type="component" value="Unassembled WGS sequence"/>
</dbReference>
<reference evidence="1 2" key="1">
    <citation type="journal article" date="2024" name="IMA Fungus">
        <title>Apiospora arundinis, a panoply of carbohydrate-active enzymes and secondary metabolites.</title>
        <authorList>
            <person name="Sorensen T."/>
            <person name="Petersen C."/>
            <person name="Muurmann A.T."/>
            <person name="Christiansen J.V."/>
            <person name="Brundto M.L."/>
            <person name="Overgaard C.K."/>
            <person name="Boysen A.T."/>
            <person name="Wollenberg R.D."/>
            <person name="Larsen T.O."/>
            <person name="Sorensen J.L."/>
            <person name="Nielsen K.L."/>
            <person name="Sondergaard T.E."/>
        </authorList>
    </citation>
    <scope>NUCLEOTIDE SEQUENCE [LARGE SCALE GENOMIC DNA]</scope>
    <source>
        <strain evidence="1 2">AAU 773</strain>
    </source>
</reference>
<protein>
    <submittedName>
        <fullName evidence="1">Uncharacterized protein</fullName>
    </submittedName>
</protein>
<gene>
    <name evidence="1" type="ORF">PGQ11_010181</name>
</gene>
<dbReference type="Gene3D" id="3.40.50.300">
    <property type="entry name" value="P-loop containing nucleotide triphosphate hydrolases"/>
    <property type="match status" value="1"/>
</dbReference>
<organism evidence="1 2">
    <name type="scientific">Apiospora arundinis</name>
    <dbReference type="NCBI Taxonomy" id="335852"/>
    <lineage>
        <taxon>Eukaryota</taxon>
        <taxon>Fungi</taxon>
        <taxon>Dikarya</taxon>
        <taxon>Ascomycota</taxon>
        <taxon>Pezizomycotina</taxon>
        <taxon>Sordariomycetes</taxon>
        <taxon>Xylariomycetidae</taxon>
        <taxon>Amphisphaeriales</taxon>
        <taxon>Apiosporaceae</taxon>
        <taxon>Apiospora</taxon>
    </lineage>
</organism>